<sequence length="360" mass="41343">MAIVESIFDITYLSIVLSLGVRLFLEKSKEAKLFGVMAIILGLGDSFHLLPRVISHLSYGGFEANVFALSWGKFITSITMTIFYVLFYYYYRSQSKDYSASKRNIIYALALIRIILTLLPQNNWGTANENYMFGIYRNIPFALIGGLLIYWSYKEKEKSGLKNMSLYILLSFAFYIPVVLWADKYPIVGAFMMPKTMAYLMIVVLGYRHFISRFEKENILGLSYTFLVMGLIGGVFYREFTKFYDYQAKNHLLKLHVHILILGFLLMMIIYIVSKEYDVKRILSLKKPIYVFISGFTFTMVNMTLFGIYDVVSEGKDIVIKAALEGLSGIGHIVLSIGIVWMAVKIFQNESINSFKSVEE</sequence>
<evidence type="ECO:0000313" key="2">
    <source>
        <dbReference type="EMBL" id="EHL17339.1"/>
    </source>
</evidence>
<feature type="transmembrane region" description="Helical" evidence="1">
    <location>
        <begin position="6"/>
        <end position="25"/>
    </location>
</feature>
<feature type="transmembrane region" description="Helical" evidence="1">
    <location>
        <begin position="219"/>
        <end position="237"/>
    </location>
</feature>
<comment type="caution">
    <text evidence="2">The sequence shown here is derived from an EMBL/GenBank/DDBJ whole genome shotgun (WGS) entry which is preliminary data.</text>
</comment>
<dbReference type="Proteomes" id="UP000017818">
    <property type="component" value="Unassembled WGS sequence"/>
</dbReference>
<dbReference type="RefSeq" id="WP_009527140.1">
    <property type="nucleotide sequence ID" value="NZ_JH815225.1"/>
</dbReference>
<feature type="transmembrane region" description="Helical" evidence="1">
    <location>
        <begin position="165"/>
        <end position="182"/>
    </location>
</feature>
<dbReference type="Pfam" id="PF11070">
    <property type="entry name" value="DUF2871"/>
    <property type="match status" value="1"/>
</dbReference>
<organism evidence="2 3">
    <name type="scientific">Peptoanaerobacter stomatis</name>
    <dbReference type="NCBI Taxonomy" id="796937"/>
    <lineage>
        <taxon>Bacteria</taxon>
        <taxon>Bacillati</taxon>
        <taxon>Bacillota</taxon>
        <taxon>Clostridia</taxon>
        <taxon>Peptostreptococcales</taxon>
        <taxon>Filifactoraceae</taxon>
        <taxon>Peptoanaerobacter</taxon>
    </lineage>
</organism>
<feature type="transmembrane region" description="Helical" evidence="1">
    <location>
        <begin position="32"/>
        <end position="50"/>
    </location>
</feature>
<feature type="transmembrane region" description="Helical" evidence="1">
    <location>
        <begin position="70"/>
        <end position="91"/>
    </location>
</feature>
<keyword evidence="1" id="KW-1133">Transmembrane helix</keyword>
<keyword evidence="1" id="KW-0812">Transmembrane</keyword>
<feature type="transmembrane region" description="Helical" evidence="1">
    <location>
        <begin position="188"/>
        <end position="207"/>
    </location>
</feature>
<name>V9HKH5_9FIRM</name>
<feature type="transmembrane region" description="Helical" evidence="1">
    <location>
        <begin position="103"/>
        <end position="119"/>
    </location>
</feature>
<dbReference type="InterPro" id="IPR021299">
    <property type="entry name" value="DUF2871"/>
</dbReference>
<accession>V9HKH5</accession>
<feature type="transmembrane region" description="Helical" evidence="1">
    <location>
        <begin position="329"/>
        <end position="347"/>
    </location>
</feature>
<feature type="transmembrane region" description="Helical" evidence="1">
    <location>
        <begin position="131"/>
        <end position="153"/>
    </location>
</feature>
<keyword evidence="1" id="KW-0472">Membrane</keyword>
<evidence type="ECO:0000313" key="3">
    <source>
        <dbReference type="Proteomes" id="UP000017818"/>
    </source>
</evidence>
<dbReference type="OrthoDB" id="1644899at2"/>
<feature type="transmembrane region" description="Helical" evidence="1">
    <location>
        <begin position="257"/>
        <end position="277"/>
    </location>
</feature>
<protein>
    <recommendedName>
        <fullName evidence="4">PF11070 family protein</fullName>
    </recommendedName>
</protein>
<proteinExistence type="predicted"/>
<dbReference type="PATRIC" id="fig|796939.3.peg.1115"/>
<feature type="transmembrane region" description="Helical" evidence="1">
    <location>
        <begin position="289"/>
        <end position="309"/>
    </location>
</feature>
<dbReference type="AlphaFoldDB" id="V9HKH5"/>
<evidence type="ECO:0000256" key="1">
    <source>
        <dbReference type="SAM" id="Phobius"/>
    </source>
</evidence>
<evidence type="ECO:0008006" key="4">
    <source>
        <dbReference type="Google" id="ProtNLM"/>
    </source>
</evidence>
<reference evidence="2 3" key="1">
    <citation type="submission" date="2012-05" db="EMBL/GenBank/DDBJ databases">
        <title>The Genome Sequence of Eubacteriaceae bacterium CM2.</title>
        <authorList>
            <consortium name="The Broad Institute Genome Sequencing Platform"/>
            <person name="Earl A."/>
            <person name="Ward D."/>
            <person name="Feldgarden M."/>
            <person name="Gevers D."/>
            <person name="Sizova M."/>
            <person name="Hazen A."/>
            <person name="Epstein S."/>
            <person name="Walker B."/>
            <person name="Young S.K."/>
            <person name="Zeng Q."/>
            <person name="Gargeya S."/>
            <person name="Fitzgerald M."/>
            <person name="Haas B."/>
            <person name="Abouelleil A."/>
            <person name="Alvarado L."/>
            <person name="Arachchi H.M."/>
            <person name="Berlin A."/>
            <person name="Chapman S.B."/>
            <person name="Goldberg J."/>
            <person name="Griggs A."/>
            <person name="Gujja S."/>
            <person name="Hansen M."/>
            <person name="Howarth C."/>
            <person name="Imamovic A."/>
            <person name="Larimer J."/>
            <person name="McCowen C."/>
            <person name="Montmayeur A."/>
            <person name="Murphy C."/>
            <person name="Neiman D."/>
            <person name="Pearson M."/>
            <person name="Priest M."/>
            <person name="Roberts A."/>
            <person name="Saif S."/>
            <person name="Shea T."/>
            <person name="Sisk P."/>
            <person name="Sykes S."/>
            <person name="Wortman J."/>
            <person name="Nusbaum C."/>
            <person name="Birren B."/>
        </authorList>
    </citation>
    <scope>NUCLEOTIDE SEQUENCE [LARGE SCALE GENOMIC DNA]</scope>
    <source>
        <strain evidence="2 3">CM2</strain>
    </source>
</reference>
<dbReference type="EMBL" id="AFZF02000004">
    <property type="protein sequence ID" value="EHL17339.1"/>
    <property type="molecule type" value="Genomic_DNA"/>
</dbReference>
<dbReference type="HOGENOM" id="CLU_789292_0_0_9"/>
<gene>
    <name evidence="2" type="ORF">HMPREF9630_00506</name>
</gene>